<dbReference type="EMBL" id="VDUZ01000016">
    <property type="protein sequence ID" value="TXL74775.1"/>
    <property type="molecule type" value="Genomic_DNA"/>
</dbReference>
<reference evidence="1 2" key="1">
    <citation type="submission" date="2019-06" db="EMBL/GenBank/DDBJ databases">
        <title>New taxonomy in bacterial strain CC-CFT640, isolated from vineyard.</title>
        <authorList>
            <person name="Lin S.-Y."/>
            <person name="Tsai C.-F."/>
            <person name="Young C.-C."/>
        </authorList>
    </citation>
    <scope>NUCLEOTIDE SEQUENCE [LARGE SCALE GENOMIC DNA]</scope>
    <source>
        <strain evidence="1 2">CC-CFT640</strain>
    </source>
</reference>
<keyword evidence="2" id="KW-1185">Reference proteome</keyword>
<dbReference type="Gene3D" id="2.60.120.620">
    <property type="entry name" value="q2cbj1_9rhob like domain"/>
    <property type="match status" value="1"/>
</dbReference>
<dbReference type="NCBIfam" id="TIGR02466">
    <property type="entry name" value="TIGR02466 family protein"/>
    <property type="match status" value="1"/>
</dbReference>
<evidence type="ECO:0000313" key="2">
    <source>
        <dbReference type="Proteomes" id="UP000321638"/>
    </source>
</evidence>
<sequence>MSSAAPKVEVAPLFATPIAVVDVPGAAALNAELKAVILAQEKATPSTQHSNLGGWQSSWDMERWGGGAAARLLDVARGVANGLTCDRQGRPVPITWKSNIWANVNRAGHGNEFHFHPGSFWSGVYYVEDGGIGTDPSLGGELEFMDPRGAAPAMYAPHLAWTVPGGRSMGACETIPPRAGRMVMFPAWMLHAVRPYHGAAERISVAFNLSV</sequence>
<dbReference type="InterPro" id="IPR012668">
    <property type="entry name" value="CHP02466"/>
</dbReference>
<accession>A0A5C8PLE2</accession>
<dbReference type="Pfam" id="PF13759">
    <property type="entry name" value="2OG-FeII_Oxy_5"/>
    <property type="match status" value="1"/>
</dbReference>
<dbReference type="OrthoDB" id="9783136at2"/>
<name>A0A5C8PLE2_9HYPH</name>
<dbReference type="RefSeq" id="WP_147847817.1">
    <property type="nucleotide sequence ID" value="NZ_VDUZ01000016.1"/>
</dbReference>
<proteinExistence type="predicted"/>
<gene>
    <name evidence="1" type="ORF">FHP25_15270</name>
</gene>
<organism evidence="1 2">
    <name type="scientific">Vineibacter terrae</name>
    <dbReference type="NCBI Taxonomy" id="2586908"/>
    <lineage>
        <taxon>Bacteria</taxon>
        <taxon>Pseudomonadati</taxon>
        <taxon>Pseudomonadota</taxon>
        <taxon>Alphaproteobacteria</taxon>
        <taxon>Hyphomicrobiales</taxon>
        <taxon>Vineibacter</taxon>
    </lineage>
</organism>
<dbReference type="AlphaFoldDB" id="A0A5C8PLE2"/>
<evidence type="ECO:0008006" key="3">
    <source>
        <dbReference type="Google" id="ProtNLM"/>
    </source>
</evidence>
<protein>
    <recommendedName>
        <fullName evidence="3">2OG-Fe(II) oxygenase</fullName>
    </recommendedName>
</protein>
<comment type="caution">
    <text evidence="1">The sequence shown here is derived from an EMBL/GenBank/DDBJ whole genome shotgun (WGS) entry which is preliminary data.</text>
</comment>
<dbReference type="Proteomes" id="UP000321638">
    <property type="component" value="Unassembled WGS sequence"/>
</dbReference>
<evidence type="ECO:0000313" key="1">
    <source>
        <dbReference type="EMBL" id="TXL74775.1"/>
    </source>
</evidence>